<evidence type="ECO:0000313" key="4">
    <source>
        <dbReference type="Proteomes" id="UP000588068"/>
    </source>
</evidence>
<feature type="region of interest" description="Disordered" evidence="1">
    <location>
        <begin position="318"/>
        <end position="353"/>
    </location>
</feature>
<evidence type="ECO:0000256" key="1">
    <source>
        <dbReference type="SAM" id="MobiDB-lite"/>
    </source>
</evidence>
<dbReference type="RefSeq" id="WP_184334390.1">
    <property type="nucleotide sequence ID" value="NZ_JACHHZ010000004.1"/>
</dbReference>
<keyword evidence="4" id="KW-1185">Reference proteome</keyword>
<dbReference type="Pfam" id="PF18821">
    <property type="entry name" value="LPD7"/>
    <property type="match status" value="1"/>
</dbReference>
<dbReference type="Proteomes" id="UP000588068">
    <property type="component" value="Unassembled WGS sequence"/>
</dbReference>
<accession>A0A841HSP9</accession>
<organism evidence="3 4">
    <name type="scientific">Povalibacter uvarum</name>
    <dbReference type="NCBI Taxonomy" id="732238"/>
    <lineage>
        <taxon>Bacteria</taxon>
        <taxon>Pseudomonadati</taxon>
        <taxon>Pseudomonadota</taxon>
        <taxon>Gammaproteobacteria</taxon>
        <taxon>Steroidobacterales</taxon>
        <taxon>Steroidobacteraceae</taxon>
        <taxon>Povalibacter</taxon>
    </lineage>
</organism>
<sequence length="353" mass="39471">MPDEIKQRFVQVGNKYHFPDGARAFTDHGNRLTSPSENSEVIKSLITIAQARAWSDVTLSGSDRFKKEAWFAARLANLDVRGYSPTEFEQGRLVRALARAQAPARQSAAPDQPPSSLLSRDGGAHIAPRDGDARAKESPAPRERQRTLQIGRFVDHGAAPYLHDPRNATSYFVRIETPDGERDIWGVDLQRALKDSLTRPQIGDEIGVRALRRDTVKVYRPEHDAEGRVVGEKAHDAHRNAWIVEKRDFFRERVQAARVLRDPNVDRQAAVKQHPELLGTYLQLHAAELAAKTLRDPEDQRRFVASVRTALADSVARGEPLATVPLKETAVQRRQPRARSAPAAPERDAAPTR</sequence>
<dbReference type="InterPro" id="IPR040677">
    <property type="entry name" value="LPD7"/>
</dbReference>
<feature type="compositionally biased region" description="Basic and acidic residues" evidence="1">
    <location>
        <begin position="127"/>
        <end position="146"/>
    </location>
</feature>
<gene>
    <name evidence="3" type="ORF">HNQ60_003909</name>
</gene>
<protein>
    <recommendedName>
        <fullName evidence="2">Large polyvalent protein-associated domain-containing protein</fullName>
    </recommendedName>
</protein>
<evidence type="ECO:0000313" key="3">
    <source>
        <dbReference type="EMBL" id="MBB6095022.1"/>
    </source>
</evidence>
<feature type="compositionally biased region" description="Low complexity" evidence="1">
    <location>
        <begin position="102"/>
        <end position="119"/>
    </location>
</feature>
<feature type="domain" description="Large polyvalent protein-associated" evidence="2">
    <location>
        <begin position="4"/>
        <end position="91"/>
    </location>
</feature>
<comment type="caution">
    <text evidence="3">The sequence shown here is derived from an EMBL/GenBank/DDBJ whole genome shotgun (WGS) entry which is preliminary data.</text>
</comment>
<dbReference type="EMBL" id="JACHHZ010000004">
    <property type="protein sequence ID" value="MBB6095022.1"/>
    <property type="molecule type" value="Genomic_DNA"/>
</dbReference>
<name>A0A841HSP9_9GAMM</name>
<feature type="region of interest" description="Disordered" evidence="1">
    <location>
        <begin position="102"/>
        <end position="147"/>
    </location>
</feature>
<dbReference type="AlphaFoldDB" id="A0A841HSP9"/>
<reference evidence="3 4" key="1">
    <citation type="submission" date="2020-08" db="EMBL/GenBank/DDBJ databases">
        <title>Genomic Encyclopedia of Type Strains, Phase IV (KMG-IV): sequencing the most valuable type-strain genomes for metagenomic binning, comparative biology and taxonomic classification.</title>
        <authorList>
            <person name="Goeker M."/>
        </authorList>
    </citation>
    <scope>NUCLEOTIDE SEQUENCE [LARGE SCALE GENOMIC DNA]</scope>
    <source>
        <strain evidence="3 4">DSM 26723</strain>
    </source>
</reference>
<proteinExistence type="predicted"/>
<evidence type="ECO:0000259" key="2">
    <source>
        <dbReference type="Pfam" id="PF18821"/>
    </source>
</evidence>